<name>A0ABQ9FQ17_TEGGR</name>
<feature type="region of interest" description="Disordered" evidence="1">
    <location>
        <begin position="25"/>
        <end position="92"/>
    </location>
</feature>
<dbReference type="Gene3D" id="1.25.40.20">
    <property type="entry name" value="Ankyrin repeat-containing domain"/>
    <property type="match status" value="1"/>
</dbReference>
<dbReference type="Gene3D" id="2.60.40.10">
    <property type="entry name" value="Immunoglobulins"/>
    <property type="match status" value="1"/>
</dbReference>
<reference evidence="3 4" key="1">
    <citation type="submission" date="2022-12" db="EMBL/GenBank/DDBJ databases">
        <title>Chromosome-level genome of Tegillarca granosa.</title>
        <authorList>
            <person name="Kim J."/>
        </authorList>
    </citation>
    <scope>NUCLEOTIDE SEQUENCE [LARGE SCALE GENOMIC DNA]</scope>
    <source>
        <strain evidence="3">Teg-2019</strain>
        <tissue evidence="3">Adductor muscle</tissue>
    </source>
</reference>
<dbReference type="InterPro" id="IPR039269">
    <property type="entry name" value="ANKFN1"/>
</dbReference>
<evidence type="ECO:0000259" key="2">
    <source>
        <dbReference type="PROSITE" id="PS50853"/>
    </source>
</evidence>
<evidence type="ECO:0000256" key="1">
    <source>
        <dbReference type="SAM" id="MobiDB-lite"/>
    </source>
</evidence>
<feature type="compositionally biased region" description="Polar residues" evidence="1">
    <location>
        <begin position="25"/>
        <end position="35"/>
    </location>
</feature>
<comment type="caution">
    <text evidence="3">The sequence shown here is derived from an EMBL/GenBank/DDBJ whole genome shotgun (WGS) entry which is preliminary data.</text>
</comment>
<dbReference type="InterPro" id="IPR003961">
    <property type="entry name" value="FN3_dom"/>
</dbReference>
<feature type="compositionally biased region" description="Basic and acidic residues" evidence="1">
    <location>
        <begin position="79"/>
        <end position="92"/>
    </location>
</feature>
<sequence>MKVSLNGDGRTIKVFMTDSNNLTVNDGTRIPSSPSVPVRLRNMNGSLSPNKPTKSLNVNMQKKRGSTSSDPDSVSPSKTLERKKVEKEKKQSYDNSALFEAVEQQDIDLVKSVLECEGVDINSFNSEYLTPLDVAVMTNNIPMAKMLLYHGAKEIQREDSRLAHLDSLVSDAEKKVVDLSAAILNASSGSATLSNTQQKENEKQLSHWEFRHKLLKRMKAGYDHARTPDPPSYVSLSVASSSSLCVKFEEPLNHNGAVVTRYKVEWSCFEDFMPLAGEDIVENMRNLEYEICGLVKGNKYYVGEM</sequence>
<dbReference type="EMBL" id="JARBDR010000214">
    <property type="protein sequence ID" value="KAJ8318796.1"/>
    <property type="molecule type" value="Genomic_DNA"/>
</dbReference>
<organism evidence="3 4">
    <name type="scientific">Tegillarca granosa</name>
    <name type="common">Malaysian cockle</name>
    <name type="synonym">Anadara granosa</name>
    <dbReference type="NCBI Taxonomy" id="220873"/>
    <lineage>
        <taxon>Eukaryota</taxon>
        <taxon>Metazoa</taxon>
        <taxon>Spiralia</taxon>
        <taxon>Lophotrochozoa</taxon>
        <taxon>Mollusca</taxon>
        <taxon>Bivalvia</taxon>
        <taxon>Autobranchia</taxon>
        <taxon>Pteriomorphia</taxon>
        <taxon>Arcoida</taxon>
        <taxon>Arcoidea</taxon>
        <taxon>Arcidae</taxon>
        <taxon>Tegillarca</taxon>
    </lineage>
</organism>
<dbReference type="PROSITE" id="PS50853">
    <property type="entry name" value="FN3"/>
    <property type="match status" value="1"/>
</dbReference>
<dbReference type="PANTHER" id="PTHR21437:SF1">
    <property type="entry name" value="WIDE AWAKE"/>
    <property type="match status" value="1"/>
</dbReference>
<dbReference type="SUPFAM" id="SSF49265">
    <property type="entry name" value="Fibronectin type III"/>
    <property type="match status" value="1"/>
</dbReference>
<evidence type="ECO:0000313" key="3">
    <source>
        <dbReference type="EMBL" id="KAJ8318796.1"/>
    </source>
</evidence>
<dbReference type="SUPFAM" id="SSF48403">
    <property type="entry name" value="Ankyrin repeat"/>
    <property type="match status" value="1"/>
</dbReference>
<dbReference type="SMART" id="SM00248">
    <property type="entry name" value="ANK"/>
    <property type="match status" value="2"/>
</dbReference>
<dbReference type="Proteomes" id="UP001217089">
    <property type="component" value="Unassembled WGS sequence"/>
</dbReference>
<feature type="compositionally biased region" description="Low complexity" evidence="1">
    <location>
        <begin position="66"/>
        <end position="77"/>
    </location>
</feature>
<dbReference type="InterPro" id="IPR013783">
    <property type="entry name" value="Ig-like_fold"/>
</dbReference>
<dbReference type="Pfam" id="PF12796">
    <property type="entry name" value="Ank_2"/>
    <property type="match status" value="1"/>
</dbReference>
<dbReference type="InterPro" id="IPR002110">
    <property type="entry name" value="Ankyrin_rpt"/>
</dbReference>
<keyword evidence="4" id="KW-1185">Reference proteome</keyword>
<feature type="domain" description="Fibronectin type-III" evidence="2">
    <location>
        <begin position="230"/>
        <end position="305"/>
    </location>
</feature>
<dbReference type="InterPro" id="IPR036116">
    <property type="entry name" value="FN3_sf"/>
</dbReference>
<evidence type="ECO:0000313" key="4">
    <source>
        <dbReference type="Proteomes" id="UP001217089"/>
    </source>
</evidence>
<feature type="compositionally biased region" description="Polar residues" evidence="1">
    <location>
        <begin position="43"/>
        <end position="60"/>
    </location>
</feature>
<proteinExistence type="predicted"/>
<protein>
    <recommendedName>
        <fullName evidence="2">Fibronectin type-III domain-containing protein</fullName>
    </recommendedName>
</protein>
<accession>A0ABQ9FQ17</accession>
<gene>
    <name evidence="3" type="ORF">KUTeg_003887</name>
</gene>
<dbReference type="InterPro" id="IPR036770">
    <property type="entry name" value="Ankyrin_rpt-contain_sf"/>
</dbReference>
<dbReference type="PANTHER" id="PTHR21437">
    <property type="entry name" value="WIDE AWAKE"/>
    <property type="match status" value="1"/>
</dbReference>